<evidence type="ECO:0000256" key="1">
    <source>
        <dbReference type="SAM" id="MobiDB-lite"/>
    </source>
</evidence>
<reference evidence="2 4" key="1">
    <citation type="journal article" date="2014" name="BMC Genomics">
        <title>Genome sequence of Anopheles sinensis provides insight into genetics basis of mosquito competence for malaria parasites.</title>
        <authorList>
            <person name="Zhou D."/>
            <person name="Zhang D."/>
            <person name="Ding G."/>
            <person name="Shi L."/>
            <person name="Hou Q."/>
            <person name="Ye Y."/>
            <person name="Xu Y."/>
            <person name="Zhou H."/>
            <person name="Xiong C."/>
            <person name="Li S."/>
            <person name="Yu J."/>
            <person name="Hong S."/>
            <person name="Yu X."/>
            <person name="Zou P."/>
            <person name="Chen C."/>
            <person name="Chang X."/>
            <person name="Wang W."/>
            <person name="Lv Y."/>
            <person name="Sun Y."/>
            <person name="Ma L."/>
            <person name="Shen B."/>
            <person name="Zhu C."/>
        </authorList>
    </citation>
    <scope>NUCLEOTIDE SEQUENCE [LARGE SCALE GENOMIC DNA]</scope>
</reference>
<gene>
    <name evidence="2" type="ORF">ZHAS_00013950</name>
</gene>
<name>A0A084W6Z1_ANOSI</name>
<dbReference type="EMBL" id="ATLV01021066">
    <property type="status" value="NOT_ANNOTATED_CDS"/>
    <property type="molecule type" value="Genomic_DNA"/>
</dbReference>
<organism evidence="2">
    <name type="scientific">Anopheles sinensis</name>
    <name type="common">Mosquito</name>
    <dbReference type="NCBI Taxonomy" id="74873"/>
    <lineage>
        <taxon>Eukaryota</taxon>
        <taxon>Metazoa</taxon>
        <taxon>Ecdysozoa</taxon>
        <taxon>Arthropoda</taxon>
        <taxon>Hexapoda</taxon>
        <taxon>Insecta</taxon>
        <taxon>Pterygota</taxon>
        <taxon>Neoptera</taxon>
        <taxon>Endopterygota</taxon>
        <taxon>Diptera</taxon>
        <taxon>Nematocera</taxon>
        <taxon>Culicoidea</taxon>
        <taxon>Culicidae</taxon>
        <taxon>Anophelinae</taxon>
        <taxon>Anopheles</taxon>
    </lineage>
</organism>
<dbReference type="VEuPathDB" id="VectorBase:ASIC013950"/>
<evidence type="ECO:0000313" key="4">
    <source>
        <dbReference type="Proteomes" id="UP000030765"/>
    </source>
</evidence>
<feature type="compositionally biased region" description="Basic residues" evidence="1">
    <location>
        <begin position="91"/>
        <end position="114"/>
    </location>
</feature>
<reference evidence="3" key="2">
    <citation type="submission" date="2020-05" db="UniProtKB">
        <authorList>
            <consortium name="EnsemblMetazoa"/>
        </authorList>
    </citation>
    <scope>IDENTIFICATION</scope>
</reference>
<dbReference type="Proteomes" id="UP000030765">
    <property type="component" value="Unassembled WGS sequence"/>
</dbReference>
<keyword evidence="4" id="KW-1185">Reference proteome</keyword>
<dbReference type="EMBL" id="KE525312">
    <property type="protein sequence ID" value="KFB45985.1"/>
    <property type="molecule type" value="Genomic_DNA"/>
</dbReference>
<protein>
    <submittedName>
        <fullName evidence="2 3">Dihydropyrimidinase-related protein 2 isoform X4</fullName>
    </submittedName>
</protein>
<sequence length="114" mass="13138">MVSSFNTGLYLVRRCIIFCPVRRDAENRYVPFSDVCVRTSCVASRLRSKAKDKEEVPSVRLGLRHSGQLAVGCERVEEAHFLHNNQTDRKGGRKSGRKYSARRKGRERRAQKTR</sequence>
<evidence type="ECO:0000313" key="2">
    <source>
        <dbReference type="EMBL" id="KFB45985.1"/>
    </source>
</evidence>
<evidence type="ECO:0000313" key="3">
    <source>
        <dbReference type="EnsemblMetazoa" id="ASIC013950-PA"/>
    </source>
</evidence>
<feature type="region of interest" description="Disordered" evidence="1">
    <location>
        <begin position="82"/>
        <end position="114"/>
    </location>
</feature>
<accession>A0A084W6Z1</accession>
<dbReference type="AlphaFoldDB" id="A0A084W6Z1"/>
<dbReference type="EnsemblMetazoa" id="ASIC013950-RA">
    <property type="protein sequence ID" value="ASIC013950-PA"/>
    <property type="gene ID" value="ASIC013950"/>
</dbReference>
<proteinExistence type="predicted"/>